<dbReference type="GO" id="GO:0051087">
    <property type="term" value="F:protein-folding chaperone binding"/>
    <property type="evidence" value="ECO:0007669"/>
    <property type="project" value="InterPro"/>
</dbReference>
<evidence type="ECO:0000256" key="2">
    <source>
        <dbReference type="ARBA" id="ARBA00009054"/>
    </source>
</evidence>
<evidence type="ECO:0000313" key="14">
    <source>
        <dbReference type="EMBL" id="EFE21743.1"/>
    </source>
</evidence>
<dbReference type="HOGENOM" id="CLU_057217_6_0_6"/>
<evidence type="ECO:0000256" key="1">
    <source>
        <dbReference type="ARBA" id="ARBA00004496"/>
    </source>
</evidence>
<dbReference type="PANTHER" id="PTHR21237:SF23">
    <property type="entry name" value="GRPE PROTEIN HOMOLOG, MITOCHONDRIAL"/>
    <property type="match status" value="1"/>
</dbReference>
<dbReference type="NCBIfam" id="NF010748">
    <property type="entry name" value="PRK14150.1"/>
    <property type="match status" value="1"/>
</dbReference>
<dbReference type="SUPFAM" id="SSF51064">
    <property type="entry name" value="Head domain of nucleotide exchange factor GrpE"/>
    <property type="match status" value="1"/>
</dbReference>
<organism evidence="14 15">
    <name type="scientific">Edwardsiella tarda ATCC 23685</name>
    <dbReference type="NCBI Taxonomy" id="500638"/>
    <lineage>
        <taxon>Bacteria</taxon>
        <taxon>Pseudomonadati</taxon>
        <taxon>Pseudomonadota</taxon>
        <taxon>Gammaproteobacteria</taxon>
        <taxon>Enterobacterales</taxon>
        <taxon>Hafniaceae</taxon>
        <taxon>Edwardsiella</taxon>
    </lineage>
</organism>
<evidence type="ECO:0000256" key="11">
    <source>
        <dbReference type="RuleBase" id="RU000639"/>
    </source>
</evidence>
<evidence type="ECO:0000256" key="13">
    <source>
        <dbReference type="SAM" id="MobiDB-lite"/>
    </source>
</evidence>
<dbReference type="HAMAP" id="MF_01151">
    <property type="entry name" value="GrpE"/>
    <property type="match status" value="1"/>
</dbReference>
<feature type="region of interest" description="Disordered" evidence="13">
    <location>
        <begin position="1"/>
        <end position="48"/>
    </location>
</feature>
<dbReference type="InterPro" id="IPR013805">
    <property type="entry name" value="GrpE_CC"/>
</dbReference>
<proteinExistence type="inferred from homology"/>
<keyword evidence="4 10" id="KW-0963">Cytoplasm</keyword>
<accession>D4F8Y6</accession>
<dbReference type="GO" id="GO:0006457">
    <property type="term" value="P:protein folding"/>
    <property type="evidence" value="ECO:0007669"/>
    <property type="project" value="InterPro"/>
</dbReference>
<comment type="caution">
    <text evidence="14">The sequence shown here is derived from an EMBL/GenBank/DDBJ whole genome shotgun (WGS) entry which is preliminary data.</text>
</comment>
<comment type="similarity">
    <text evidence="2 10 12">Belongs to the GrpE family.</text>
</comment>
<dbReference type="InterPro" id="IPR000740">
    <property type="entry name" value="GrpE"/>
</dbReference>
<evidence type="ECO:0000256" key="3">
    <source>
        <dbReference type="ARBA" id="ARBA00011738"/>
    </source>
</evidence>
<dbReference type="GO" id="GO:0005829">
    <property type="term" value="C:cytosol"/>
    <property type="evidence" value="ECO:0007669"/>
    <property type="project" value="TreeGrafter"/>
</dbReference>
<dbReference type="PRINTS" id="PR00773">
    <property type="entry name" value="GRPEPROTEIN"/>
</dbReference>
<comment type="subcellular location">
    <subcellularLocation>
        <location evidence="1 10">Cytoplasm</location>
    </subcellularLocation>
</comment>
<evidence type="ECO:0000256" key="9">
    <source>
        <dbReference type="ARBA" id="ARBA00076414"/>
    </source>
</evidence>
<dbReference type="AlphaFoldDB" id="D4F8Y6"/>
<dbReference type="Proteomes" id="UP000003692">
    <property type="component" value="Unassembled WGS sequence"/>
</dbReference>
<dbReference type="Gene3D" id="2.30.22.10">
    <property type="entry name" value="Head domain of nucleotide exchange factor GrpE"/>
    <property type="match status" value="1"/>
</dbReference>
<gene>
    <name evidence="10 14" type="primary">grpE</name>
    <name evidence="14" type="ORF">EDWATA_03240</name>
</gene>
<dbReference type="Pfam" id="PF01025">
    <property type="entry name" value="GrpE"/>
    <property type="match status" value="1"/>
</dbReference>
<dbReference type="FunFam" id="3.90.20.20:FF:000001">
    <property type="entry name" value="Protein GrpE"/>
    <property type="match status" value="1"/>
</dbReference>
<evidence type="ECO:0000256" key="8">
    <source>
        <dbReference type="ARBA" id="ARBA00072274"/>
    </source>
</evidence>
<evidence type="ECO:0000256" key="12">
    <source>
        <dbReference type="RuleBase" id="RU004478"/>
    </source>
</evidence>
<dbReference type="SUPFAM" id="SSF58014">
    <property type="entry name" value="Coiled-coil domain of nucleotide exchange factor GrpE"/>
    <property type="match status" value="1"/>
</dbReference>
<reference evidence="14 15" key="1">
    <citation type="submission" date="2010-02" db="EMBL/GenBank/DDBJ databases">
        <authorList>
            <person name="Weinstock G."/>
            <person name="Sodergren E."/>
            <person name="Clifton S."/>
            <person name="Fulton L."/>
            <person name="Fulton B."/>
            <person name="Courtney L."/>
            <person name="Fronick C."/>
            <person name="Harrison M."/>
            <person name="Strong C."/>
            <person name="Farmer C."/>
            <person name="Delahaunty K."/>
            <person name="Markovic C."/>
            <person name="Hall O."/>
            <person name="Minx P."/>
            <person name="Tomlinson C."/>
            <person name="Mitreva M."/>
            <person name="Nelson J."/>
            <person name="Hou S."/>
            <person name="Wollam A."/>
            <person name="Pepin K.H."/>
            <person name="Johnson M."/>
            <person name="Bhonagiri V."/>
            <person name="Zhang X."/>
            <person name="Suruliraj S."/>
            <person name="Warren W."/>
            <person name="Chinwalla A."/>
            <person name="Mardis E.R."/>
            <person name="Wilson R.K."/>
        </authorList>
    </citation>
    <scope>NUCLEOTIDE SEQUENCE [LARGE SCALE GENOMIC DNA]</scope>
    <source>
        <strain evidence="14 15">ATCC 23685</strain>
    </source>
</reference>
<sequence>MPKTAENSMSSEQQNMTQEPANAEQVENAELQAETQASGAEPDARDARIAELEAQLKAMGDKERDIMLRARAEMDNVRRRAEQDVEKAHKFALEKFSSELLPVIDNLERALEVADKSNSELVSMIEGVELTLKSLLDVVRKFGVEQVAEVNVPFNPDVHQAMTMLPSEEHAPNQVMMVMQKGYTLNGRLIRPAMVAVSKG</sequence>
<name>D4F8Y6_EDWTA</name>
<evidence type="ECO:0000256" key="6">
    <source>
        <dbReference type="ARBA" id="ARBA00023186"/>
    </source>
</evidence>
<evidence type="ECO:0000256" key="4">
    <source>
        <dbReference type="ARBA" id="ARBA00022490"/>
    </source>
</evidence>
<dbReference type="GO" id="GO:0042803">
    <property type="term" value="F:protein homodimerization activity"/>
    <property type="evidence" value="ECO:0007669"/>
    <property type="project" value="InterPro"/>
</dbReference>
<dbReference type="PANTHER" id="PTHR21237">
    <property type="entry name" value="GRPE PROTEIN"/>
    <property type="match status" value="1"/>
</dbReference>
<evidence type="ECO:0000313" key="15">
    <source>
        <dbReference type="Proteomes" id="UP000003692"/>
    </source>
</evidence>
<comment type="function">
    <text evidence="7 10 11">Participates actively in the response to hyperosmotic and heat shock by preventing the aggregation of stress-denatured proteins, in association with DnaK and GrpE. It is the nucleotide exchange factor for DnaK and may function as a thermosensor. Unfolded proteins bind initially to DnaJ; upon interaction with the DnaJ-bound protein, DnaK hydrolyzes its bound ATP, resulting in the formation of a stable complex. GrpE releases ADP from DnaK; ATP binding to DnaK triggers the release of the substrate protein, thus completing the reaction cycle. Several rounds of ATP-dependent interactions between DnaJ, DnaK and GrpE are required for fully efficient folding.</text>
</comment>
<evidence type="ECO:0000256" key="5">
    <source>
        <dbReference type="ARBA" id="ARBA00023016"/>
    </source>
</evidence>
<dbReference type="PROSITE" id="PS01071">
    <property type="entry name" value="GRPE"/>
    <property type="match status" value="1"/>
</dbReference>
<feature type="compositionally biased region" description="Polar residues" evidence="13">
    <location>
        <begin position="1"/>
        <end position="20"/>
    </location>
</feature>
<dbReference type="GO" id="GO:0051082">
    <property type="term" value="F:unfolded protein binding"/>
    <property type="evidence" value="ECO:0007669"/>
    <property type="project" value="TreeGrafter"/>
</dbReference>
<evidence type="ECO:0000256" key="10">
    <source>
        <dbReference type="HAMAP-Rule" id="MF_01151"/>
    </source>
</evidence>
<dbReference type="EMBL" id="ADGK01000268">
    <property type="protein sequence ID" value="EFE21743.1"/>
    <property type="molecule type" value="Genomic_DNA"/>
</dbReference>
<keyword evidence="5 10" id="KW-0346">Stress response</keyword>
<dbReference type="Gene3D" id="3.90.20.20">
    <property type="match status" value="1"/>
</dbReference>
<dbReference type="GO" id="GO:0000774">
    <property type="term" value="F:adenyl-nucleotide exchange factor activity"/>
    <property type="evidence" value="ECO:0007669"/>
    <property type="project" value="InterPro"/>
</dbReference>
<evidence type="ECO:0000256" key="7">
    <source>
        <dbReference type="ARBA" id="ARBA00053401"/>
    </source>
</evidence>
<dbReference type="CDD" id="cd00446">
    <property type="entry name" value="GrpE"/>
    <property type="match status" value="1"/>
</dbReference>
<comment type="subunit">
    <text evidence="3 10">Homodimer.</text>
</comment>
<dbReference type="FunFam" id="2.30.22.10:FF:000001">
    <property type="entry name" value="Protein GrpE"/>
    <property type="match status" value="1"/>
</dbReference>
<protein>
    <recommendedName>
        <fullName evidence="8 10">Protein GrpE</fullName>
    </recommendedName>
    <alternativeName>
        <fullName evidence="9 10">HSP-70 cofactor</fullName>
    </alternativeName>
</protein>
<dbReference type="NCBIfam" id="NF010738">
    <property type="entry name" value="PRK14140.1"/>
    <property type="match status" value="1"/>
</dbReference>
<keyword evidence="6 10" id="KW-0143">Chaperone</keyword>
<dbReference type="InterPro" id="IPR009012">
    <property type="entry name" value="GrpE_head"/>
</dbReference>